<dbReference type="EMBL" id="BGZK01001822">
    <property type="protein sequence ID" value="GBP86884.1"/>
    <property type="molecule type" value="Genomic_DNA"/>
</dbReference>
<keyword evidence="2" id="KW-1185">Reference proteome</keyword>
<accession>A0A4C1ZID9</accession>
<dbReference type="AlphaFoldDB" id="A0A4C1ZID9"/>
<reference evidence="1 2" key="1">
    <citation type="journal article" date="2019" name="Commun. Biol.">
        <title>The bagworm genome reveals a unique fibroin gene that provides high tensile strength.</title>
        <authorList>
            <person name="Kono N."/>
            <person name="Nakamura H."/>
            <person name="Ohtoshi R."/>
            <person name="Tomita M."/>
            <person name="Numata K."/>
            <person name="Arakawa K."/>
        </authorList>
    </citation>
    <scope>NUCLEOTIDE SEQUENCE [LARGE SCALE GENOMIC DNA]</scope>
</reference>
<proteinExistence type="predicted"/>
<dbReference type="Proteomes" id="UP000299102">
    <property type="component" value="Unassembled WGS sequence"/>
</dbReference>
<evidence type="ECO:0000313" key="2">
    <source>
        <dbReference type="Proteomes" id="UP000299102"/>
    </source>
</evidence>
<comment type="caution">
    <text evidence="1">The sequence shown here is derived from an EMBL/GenBank/DDBJ whole genome shotgun (WGS) entry which is preliminary data.</text>
</comment>
<protein>
    <submittedName>
        <fullName evidence="1">Uncharacterized protein</fullName>
    </submittedName>
</protein>
<organism evidence="1 2">
    <name type="scientific">Eumeta variegata</name>
    <name type="common">Bagworm moth</name>
    <name type="synonym">Eumeta japonica</name>
    <dbReference type="NCBI Taxonomy" id="151549"/>
    <lineage>
        <taxon>Eukaryota</taxon>
        <taxon>Metazoa</taxon>
        <taxon>Ecdysozoa</taxon>
        <taxon>Arthropoda</taxon>
        <taxon>Hexapoda</taxon>
        <taxon>Insecta</taxon>
        <taxon>Pterygota</taxon>
        <taxon>Neoptera</taxon>
        <taxon>Endopterygota</taxon>
        <taxon>Lepidoptera</taxon>
        <taxon>Glossata</taxon>
        <taxon>Ditrysia</taxon>
        <taxon>Tineoidea</taxon>
        <taxon>Psychidae</taxon>
        <taxon>Oiketicinae</taxon>
        <taxon>Eumeta</taxon>
    </lineage>
</organism>
<gene>
    <name evidence="1" type="ORF">EVAR_83483_1</name>
</gene>
<name>A0A4C1ZID9_EUMVA</name>
<sequence length="186" mass="21310">MGIVVSVHSYLRNVQAQLRLTGLSMISIEKELLADLKCRSIFYDDVFKRVGDLSCNVFSACERRFAIGHLNAEPKVGDDYWNTCIIQPKVVLNSLTSDYHHFFTENKVDEVDVNMVVGDRVGKMARSRRVHVSKMARSHKVRMDKMARTRRVRRVRAGKMARYRRARGVDGARPAEAQRWRVTAGA</sequence>
<evidence type="ECO:0000313" key="1">
    <source>
        <dbReference type="EMBL" id="GBP86884.1"/>
    </source>
</evidence>